<dbReference type="AlphaFoldDB" id="A2C8Y7"/>
<sequence length="94" mass="10345">MSEEQLKAFLEKVKKDTNLQEKLKAAADSYAVLAIAKEAGFMISADDLKNAQSELSDQELEGAAGGGKENWGWKEWLGIRNSSCGKCERCWEGC</sequence>
<evidence type="ECO:0000313" key="2">
    <source>
        <dbReference type="EMBL" id="ABM77947.1"/>
    </source>
</evidence>
<organism evidence="2 3">
    <name type="scientific">Prochlorococcus marinus (strain MIT 9303)</name>
    <dbReference type="NCBI Taxonomy" id="59922"/>
    <lineage>
        <taxon>Bacteria</taxon>
        <taxon>Bacillati</taxon>
        <taxon>Cyanobacteriota</taxon>
        <taxon>Cyanophyceae</taxon>
        <taxon>Synechococcales</taxon>
        <taxon>Prochlorococcaceae</taxon>
        <taxon>Prochlorococcus</taxon>
    </lineage>
</organism>
<dbReference type="EMBL" id="CP000554">
    <property type="protein sequence ID" value="ABM77947.1"/>
    <property type="molecule type" value="Genomic_DNA"/>
</dbReference>
<gene>
    <name evidence="2" type="ordered locus">P9303_11981</name>
</gene>
<dbReference type="Pfam" id="PF07862">
    <property type="entry name" value="Nif11"/>
    <property type="match status" value="1"/>
</dbReference>
<name>A2C8Y7_PROM3</name>
<accession>A2C8Y7</accession>
<dbReference type="Proteomes" id="UP000002274">
    <property type="component" value="Chromosome"/>
</dbReference>
<reference evidence="2 3" key="1">
    <citation type="journal article" date="2007" name="PLoS Genet.">
        <title>Patterns and implications of gene gain and loss in the evolution of Prochlorococcus.</title>
        <authorList>
            <person name="Kettler G.C."/>
            <person name="Martiny A.C."/>
            <person name="Huang K."/>
            <person name="Zucker J."/>
            <person name="Coleman M.L."/>
            <person name="Rodrigue S."/>
            <person name="Chen F."/>
            <person name="Lapidus A."/>
            <person name="Ferriera S."/>
            <person name="Johnson J."/>
            <person name="Steglich C."/>
            <person name="Church G.M."/>
            <person name="Richardson P."/>
            <person name="Chisholm S.W."/>
        </authorList>
    </citation>
    <scope>NUCLEOTIDE SEQUENCE [LARGE SCALE GENOMIC DNA]</scope>
    <source>
        <strain evidence="2 3">MIT 9303</strain>
    </source>
</reference>
<dbReference type="NCBIfam" id="TIGR03798">
    <property type="entry name" value="leader_Nif11"/>
    <property type="match status" value="1"/>
</dbReference>
<evidence type="ECO:0000313" key="3">
    <source>
        <dbReference type="Proteomes" id="UP000002274"/>
    </source>
</evidence>
<protein>
    <recommendedName>
        <fullName evidence="1">Nif11 domain-containing protein</fullName>
    </recommendedName>
</protein>
<dbReference type="STRING" id="59922.P9303_11981"/>
<feature type="domain" description="Nif11" evidence="1">
    <location>
        <begin position="1"/>
        <end position="48"/>
    </location>
</feature>
<dbReference type="InterPro" id="IPR022516">
    <property type="entry name" value="CHP03798_Ocin"/>
</dbReference>
<dbReference type="InterPro" id="IPR012903">
    <property type="entry name" value="Nif11"/>
</dbReference>
<evidence type="ECO:0000259" key="1">
    <source>
        <dbReference type="Pfam" id="PF07862"/>
    </source>
</evidence>
<dbReference type="RefSeq" id="WP_011825846.1">
    <property type="nucleotide sequence ID" value="NC_008820.1"/>
</dbReference>
<dbReference type="HOGENOM" id="CLU_158613_4_0_3"/>
<dbReference type="KEGG" id="pmf:P9303_11981"/>
<proteinExistence type="predicted"/>